<dbReference type="FunFam" id="1.25.10.10:FF:001255">
    <property type="entry name" value="Exportin 1"/>
    <property type="match status" value="1"/>
</dbReference>
<name>A0AAV6VBA7_9ARAC</name>
<dbReference type="Gene3D" id="1.25.10.10">
    <property type="entry name" value="Leucine-rich Repeat Variant"/>
    <property type="match status" value="1"/>
</dbReference>
<dbReference type="GO" id="GO:0005634">
    <property type="term" value="C:nucleus"/>
    <property type="evidence" value="ECO:0007669"/>
    <property type="project" value="UniProtKB-SubCell"/>
</dbReference>
<evidence type="ECO:0000256" key="4">
    <source>
        <dbReference type="ARBA" id="ARBA00022816"/>
    </source>
</evidence>
<dbReference type="EMBL" id="JAFNEN010000113">
    <property type="protein sequence ID" value="KAG8193919.1"/>
    <property type="molecule type" value="Genomic_DNA"/>
</dbReference>
<dbReference type="SMART" id="SM01102">
    <property type="entry name" value="CRM1_C"/>
    <property type="match status" value="1"/>
</dbReference>
<dbReference type="GO" id="GO:0006611">
    <property type="term" value="P:protein export from nucleus"/>
    <property type="evidence" value="ECO:0007669"/>
    <property type="project" value="InterPro"/>
</dbReference>
<dbReference type="GO" id="GO:0000055">
    <property type="term" value="P:ribosomal large subunit export from nucleus"/>
    <property type="evidence" value="ECO:0007669"/>
    <property type="project" value="TreeGrafter"/>
</dbReference>
<proteinExistence type="inferred from homology"/>
<dbReference type="GO" id="GO:0031267">
    <property type="term" value="F:small GTPase binding"/>
    <property type="evidence" value="ECO:0007669"/>
    <property type="project" value="InterPro"/>
</dbReference>
<dbReference type="Pfam" id="PF08389">
    <property type="entry name" value="Xpo1"/>
    <property type="match status" value="1"/>
</dbReference>
<protein>
    <recommendedName>
        <fullName evidence="7">Exportin-1</fullName>
    </recommendedName>
</protein>
<evidence type="ECO:0000256" key="2">
    <source>
        <dbReference type="ARBA" id="ARBA00009466"/>
    </source>
</evidence>
<dbReference type="Pfam" id="PF03810">
    <property type="entry name" value="IBN_N"/>
    <property type="match status" value="1"/>
</dbReference>
<dbReference type="PANTHER" id="PTHR11223">
    <property type="entry name" value="EXPORTIN 1/5"/>
    <property type="match status" value="1"/>
</dbReference>
<evidence type="ECO:0000256" key="7">
    <source>
        <dbReference type="ARBA" id="ARBA00073514"/>
    </source>
</evidence>
<dbReference type="InterPro" id="IPR040485">
    <property type="entry name" value="XPO1_repeat_3"/>
</dbReference>
<dbReference type="InterPro" id="IPR014877">
    <property type="entry name" value="XPO1_C_dom"/>
</dbReference>
<dbReference type="Pfam" id="PF18784">
    <property type="entry name" value="CRM1_repeat_2"/>
    <property type="match status" value="1"/>
</dbReference>
<comment type="caution">
    <text evidence="10">The sequence shown here is derived from an EMBL/GenBank/DDBJ whole genome shotgun (WGS) entry which is preliminary data.</text>
</comment>
<dbReference type="SUPFAM" id="SSF48371">
    <property type="entry name" value="ARM repeat"/>
    <property type="match status" value="2"/>
</dbReference>
<comment type="similarity">
    <text evidence="2">Belongs to the exportin family.</text>
</comment>
<dbReference type="GO" id="GO:0005049">
    <property type="term" value="F:nuclear export signal receptor activity"/>
    <property type="evidence" value="ECO:0007669"/>
    <property type="project" value="InterPro"/>
</dbReference>
<gene>
    <name evidence="10" type="ORF">JTE90_011474</name>
</gene>
<dbReference type="GO" id="GO:0005737">
    <property type="term" value="C:cytoplasm"/>
    <property type="evidence" value="ECO:0007669"/>
    <property type="project" value="TreeGrafter"/>
</dbReference>
<organism evidence="10 11">
    <name type="scientific">Oedothorax gibbosus</name>
    <dbReference type="NCBI Taxonomy" id="931172"/>
    <lineage>
        <taxon>Eukaryota</taxon>
        <taxon>Metazoa</taxon>
        <taxon>Ecdysozoa</taxon>
        <taxon>Arthropoda</taxon>
        <taxon>Chelicerata</taxon>
        <taxon>Arachnida</taxon>
        <taxon>Araneae</taxon>
        <taxon>Araneomorphae</taxon>
        <taxon>Entelegynae</taxon>
        <taxon>Araneoidea</taxon>
        <taxon>Linyphiidae</taxon>
        <taxon>Erigoninae</taxon>
        <taxon>Oedothorax</taxon>
    </lineage>
</organism>
<dbReference type="InterPro" id="IPR001494">
    <property type="entry name" value="Importin-beta_N"/>
</dbReference>
<keyword evidence="5" id="KW-0653">Protein transport</keyword>
<dbReference type="Pfam" id="PF18787">
    <property type="entry name" value="CRM1_repeat_3"/>
    <property type="match status" value="1"/>
</dbReference>
<sequence length="1102" mass="126721">MTSVQVDGMKQPVAFGTPVNGNMASMADQANRLLDFNQKMDINLLDNVVNCMYCGEGSQQKIAQEVLTSLKEHPDAWTRVDTILEFSKNQQTKYYGLQILETVIKTRWKVLPRAQCDGIKKYIVGLIIKTSSEPDTLDREKVYLNKLNMILVQILKREWPKNWPTFISDIVGASKTNESLCQNNMNILKLLSEEVFDFSSGQMTQIKAKHLKDTMCNEFSQIFQLCNFVMENSQNALLVHATLETLLRFLNWIPLGYIFETKLISTLIYKFFNVPMFRNVTLKCLTEIAGVAAPHYNEMFVLLFTQTMAQLEQMLPPQTIIKDAYANGQDEEQKFIQNLSLFLCVFLKEHGSLVEKKDEHGEVFLRALHYLLLISEVEEVEIFKICLEYWNALTADLYHESPVAPQNRMMGFYGEQNQRNPNKPPTFVTPSRMQIYQPVLTKLRYTMIGRMAKPEEVLVVENEQGEVVREFMKDTDSIQLYKNMRETLVYLTHLDYADTEQIMTEKLHNQVNGSEWSWKNLNTLCWAIGSISGAMHEEDEKRFLVTVIKDLLGLCEQKRGKDNKAIIASNIMYVVGQYPRFLRAHWKFLKTVVNKLFEFMHETHDGVQDMACDTFIKIAQKCRRHFVQVQVGEVMPFIKDILNTINNIICDLQYQQVHTFYEAVGYMVGAQTEEPIRDHLIDKYMLLPNEVWDAIIQQATKSVDVLQNDDAVRQLGNILKTNVRACKALGHPYVIQLGRIYLDMLNVYKVMSENIIGFIAKHGESVMKQPKIRGMRTVKKETLKLISLWVSRSTDPQMVLDNFIPPLLDAVLLDYRRCSVPSAREPEVLSTMATIVNRLEAHITPEIPKIFDAVFECTLDMINKDFEEFPEHRTNFFLLLQAAVTHCFPALLNIPPAQFKLVLDSIVWAFKHTMRNVADTGLQILFQLLQNIGNEEAASQSFYQTYYTDILQHLFSVVTDTSHTAGLTMQANILAYMFTIVENGKITVPLNPVEQAAGQPNVIYVQEFVAHLLKTAFGHLSDAQIKITVQGFFNLDQDIPAFKEHLRDFLVQIREFAGEDDSDLFLEEREATLRQAEEEKRRVQASVPGILNPHEINEGMED</sequence>
<evidence type="ECO:0000256" key="8">
    <source>
        <dbReference type="SAM" id="MobiDB-lite"/>
    </source>
</evidence>
<dbReference type="InterPro" id="IPR041235">
    <property type="entry name" value="Exp1_repeat_2"/>
</dbReference>
<dbReference type="InterPro" id="IPR016024">
    <property type="entry name" value="ARM-type_fold"/>
</dbReference>
<accession>A0AAV6VBA7</accession>
<dbReference type="Pfam" id="PF18777">
    <property type="entry name" value="CRM1_repeat"/>
    <property type="match status" value="1"/>
</dbReference>
<feature type="region of interest" description="Disordered" evidence="8">
    <location>
        <begin position="1077"/>
        <end position="1102"/>
    </location>
</feature>
<feature type="domain" description="Importin N-terminal" evidence="9">
    <location>
        <begin position="63"/>
        <end position="129"/>
    </location>
</feature>
<evidence type="ECO:0000256" key="1">
    <source>
        <dbReference type="ARBA" id="ARBA00004123"/>
    </source>
</evidence>
<dbReference type="PROSITE" id="PS50166">
    <property type="entry name" value="IMPORTIN_B_NT"/>
    <property type="match status" value="1"/>
</dbReference>
<keyword evidence="11" id="KW-1185">Reference proteome</keyword>
<keyword evidence="4" id="KW-0509">mRNA transport</keyword>
<dbReference type="InterPro" id="IPR041123">
    <property type="entry name" value="CRM1_repeat"/>
</dbReference>
<dbReference type="InterPro" id="IPR013598">
    <property type="entry name" value="Exportin-1/Importin-b-like"/>
</dbReference>
<evidence type="ECO:0000256" key="5">
    <source>
        <dbReference type="ARBA" id="ARBA00022927"/>
    </source>
</evidence>
<evidence type="ECO:0000259" key="9">
    <source>
        <dbReference type="PROSITE" id="PS50166"/>
    </source>
</evidence>
<dbReference type="InterPro" id="IPR011989">
    <property type="entry name" value="ARM-like"/>
</dbReference>
<comment type="subcellular location">
    <subcellularLocation>
        <location evidence="1">Nucleus</location>
    </subcellularLocation>
</comment>
<dbReference type="GO" id="GO:0051028">
    <property type="term" value="P:mRNA transport"/>
    <property type="evidence" value="ECO:0007669"/>
    <property type="project" value="UniProtKB-KW"/>
</dbReference>
<dbReference type="AlphaFoldDB" id="A0AAV6VBA7"/>
<dbReference type="Proteomes" id="UP000827092">
    <property type="component" value="Unassembled WGS sequence"/>
</dbReference>
<dbReference type="InterPro" id="IPR045065">
    <property type="entry name" value="XPO1/5"/>
</dbReference>
<evidence type="ECO:0000313" key="10">
    <source>
        <dbReference type="EMBL" id="KAG8193919.1"/>
    </source>
</evidence>
<dbReference type="SMART" id="SM00913">
    <property type="entry name" value="IBN_N"/>
    <property type="match status" value="1"/>
</dbReference>
<evidence type="ECO:0000256" key="3">
    <source>
        <dbReference type="ARBA" id="ARBA00022448"/>
    </source>
</evidence>
<evidence type="ECO:0000256" key="6">
    <source>
        <dbReference type="ARBA" id="ARBA00023242"/>
    </source>
</evidence>
<dbReference type="Pfam" id="PF08767">
    <property type="entry name" value="CRM1_C"/>
    <property type="match status" value="1"/>
</dbReference>
<keyword evidence="6" id="KW-0539">Nucleus</keyword>
<reference evidence="10 11" key="1">
    <citation type="journal article" date="2022" name="Nat. Ecol. Evol.">
        <title>A masculinizing supergene underlies an exaggerated male reproductive morph in a spider.</title>
        <authorList>
            <person name="Hendrickx F."/>
            <person name="De Corte Z."/>
            <person name="Sonet G."/>
            <person name="Van Belleghem S.M."/>
            <person name="Kostlbacher S."/>
            <person name="Vangestel C."/>
        </authorList>
    </citation>
    <scope>NUCLEOTIDE SEQUENCE [LARGE SCALE GENOMIC DNA]</scope>
    <source>
        <strain evidence="10">W744_W776</strain>
    </source>
</reference>
<dbReference type="PANTHER" id="PTHR11223:SF2">
    <property type="entry name" value="EXPORTIN-1"/>
    <property type="match status" value="1"/>
</dbReference>
<dbReference type="GO" id="GO:0000056">
    <property type="term" value="P:ribosomal small subunit export from nucleus"/>
    <property type="evidence" value="ECO:0007669"/>
    <property type="project" value="TreeGrafter"/>
</dbReference>
<evidence type="ECO:0000313" key="11">
    <source>
        <dbReference type="Proteomes" id="UP000827092"/>
    </source>
</evidence>
<keyword evidence="3" id="KW-0813">Transport</keyword>